<dbReference type="PANTHER" id="PTHR13452:SF10">
    <property type="entry name" value="THUMP DOMAIN-CONTAINING PROTEIN 1"/>
    <property type="match status" value="1"/>
</dbReference>
<organism evidence="2 3">
    <name type="scientific">Candidula unifasciata</name>
    <dbReference type="NCBI Taxonomy" id="100452"/>
    <lineage>
        <taxon>Eukaryota</taxon>
        <taxon>Metazoa</taxon>
        <taxon>Spiralia</taxon>
        <taxon>Lophotrochozoa</taxon>
        <taxon>Mollusca</taxon>
        <taxon>Gastropoda</taxon>
        <taxon>Heterobranchia</taxon>
        <taxon>Euthyneura</taxon>
        <taxon>Panpulmonata</taxon>
        <taxon>Eupulmonata</taxon>
        <taxon>Stylommatophora</taxon>
        <taxon>Helicina</taxon>
        <taxon>Helicoidea</taxon>
        <taxon>Geomitridae</taxon>
        <taxon>Candidula</taxon>
    </lineage>
</organism>
<evidence type="ECO:0000313" key="2">
    <source>
        <dbReference type="EMBL" id="CAG5130333.1"/>
    </source>
</evidence>
<feature type="compositionally biased region" description="Polar residues" evidence="1">
    <location>
        <begin position="283"/>
        <end position="294"/>
    </location>
</feature>
<dbReference type="GO" id="GO:0003723">
    <property type="term" value="F:RNA binding"/>
    <property type="evidence" value="ECO:0007669"/>
    <property type="project" value="InterPro"/>
</dbReference>
<name>A0A8S3ZLD6_9EUPU</name>
<comment type="caution">
    <text evidence="2">The sequence shown here is derived from an EMBL/GenBank/DDBJ whole genome shotgun (WGS) entry which is preliminary data.</text>
</comment>
<evidence type="ECO:0000256" key="1">
    <source>
        <dbReference type="SAM" id="MobiDB-lite"/>
    </source>
</evidence>
<gene>
    <name evidence="2" type="ORF">CUNI_LOCUS15891</name>
</gene>
<protein>
    <recommendedName>
        <fullName evidence="4">THUMP domain-containing protein</fullName>
    </recommendedName>
</protein>
<dbReference type="GO" id="GO:0006400">
    <property type="term" value="P:tRNA modification"/>
    <property type="evidence" value="ECO:0007669"/>
    <property type="project" value="InterPro"/>
</dbReference>
<dbReference type="InterPro" id="IPR040183">
    <property type="entry name" value="THUMPD1-like"/>
</dbReference>
<dbReference type="AlphaFoldDB" id="A0A8S3ZLD6"/>
<dbReference type="OrthoDB" id="6129043at2759"/>
<dbReference type="EMBL" id="CAJHNH020003968">
    <property type="protein sequence ID" value="CAG5130333.1"/>
    <property type="molecule type" value="Genomic_DNA"/>
</dbReference>
<sequence>MPLELVSMEGGKKILSPGDRGFIMSLSKIRWNKHASVEALKMLKSFAQAYYAEKCPEGEAPVEEGSEGGSVHTNSGGNRTGIQFVHRELMFTTFCFIATNLADPADYAHYIMTQLADSKHLPKTKFPFRIMPVQAVCEARPKAIEKAIIPLIEKILGVDDQPYRFSLLYRGNSEADHLTQQEAKFVVRNCVWAVNPYCVQCLKYQDYAVLLDIVAPLFCFGIAKDYQRLAGYNTWTIRMGLDLAEEKEDSEDEFSDNSTLDDQLERKRKIEFKKRRRAEMAELQNSQQTEGQENQPEESEMPSANEAGDGPENGE</sequence>
<dbReference type="Proteomes" id="UP000678393">
    <property type="component" value="Unassembled WGS sequence"/>
</dbReference>
<evidence type="ECO:0000313" key="3">
    <source>
        <dbReference type="Proteomes" id="UP000678393"/>
    </source>
</evidence>
<dbReference type="PANTHER" id="PTHR13452">
    <property type="entry name" value="THUMP DOMAIN CONTAINING PROTEIN 1-RELATED"/>
    <property type="match status" value="1"/>
</dbReference>
<reference evidence="2" key="1">
    <citation type="submission" date="2021-04" db="EMBL/GenBank/DDBJ databases">
        <authorList>
            <consortium name="Molecular Ecology Group"/>
        </authorList>
    </citation>
    <scope>NUCLEOTIDE SEQUENCE</scope>
</reference>
<keyword evidence="3" id="KW-1185">Reference proteome</keyword>
<proteinExistence type="predicted"/>
<accession>A0A8S3ZLD6</accession>
<feature type="region of interest" description="Disordered" evidence="1">
    <location>
        <begin position="278"/>
        <end position="315"/>
    </location>
</feature>
<evidence type="ECO:0008006" key="4">
    <source>
        <dbReference type="Google" id="ProtNLM"/>
    </source>
</evidence>